<evidence type="ECO:0000313" key="9">
    <source>
        <dbReference type="EMBL" id="AZF82232.1"/>
    </source>
</evidence>
<sequence length="232" mass="25160">MPQYEILGKDLQYLKVMLGEGEAIYVDAGHMIAKQSSVTMKTTMRGGFFGALKREITGGSFFVTELYGPGEVYLSGVFPGPIVQIQLQGNGILAESHSFLCAENGVNYDATLNKLSVGWLGGEGIFLAKFRGTGNVFLHAYGGLIERYLDPGERLQVEAAHLMAFEEGMRYGIQRVGGIKSILFSGEGLFFVDIEGPGKVWLHTLTVEQLAASLRPYLPQGQQGGPSFNIGI</sequence>
<dbReference type="EMBL" id="CP033235">
    <property type="protein sequence ID" value="AZF69159.1"/>
    <property type="molecule type" value="Genomic_DNA"/>
</dbReference>
<evidence type="ECO:0000313" key="13">
    <source>
        <dbReference type="Proteomes" id="UP000033057"/>
    </source>
</evidence>
<dbReference type="NCBIfam" id="TIGR00266">
    <property type="entry name" value="TIGR00266 family protein"/>
    <property type="match status" value="1"/>
</dbReference>
<dbReference type="Proteomes" id="UP000033106">
    <property type="component" value="Chromosome"/>
</dbReference>
<dbReference type="KEGG" id="ssol:SULB_2587"/>
<dbReference type="EMBL" id="LT549890">
    <property type="protein sequence ID" value="SAI85443.1"/>
    <property type="molecule type" value="Genomic_DNA"/>
</dbReference>
<reference evidence="2" key="5">
    <citation type="submission" date="2018-10" db="EMBL/GenBank/DDBJ databases">
        <authorList>
            <person name="McCarthy S."/>
            <person name="Gradnigo J."/>
            <person name="Johnson T."/>
            <person name="Payne S."/>
            <person name="Lipzen A."/>
            <person name="Schackwitz W."/>
            <person name="Martin J."/>
            <person name="Moriyama E."/>
            <person name="Blum P."/>
        </authorList>
    </citation>
    <scope>NUCLEOTIDE SEQUENCE</scope>
    <source>
        <strain evidence="1">SARC-B</strain>
        <strain evidence="2">SARC-C</strain>
        <strain evidence="3">SULA</strain>
    </source>
</reference>
<dbReference type="PANTHER" id="PTHR43657">
    <property type="entry name" value="TRYPTOPHAN RNA-BINDING ATTENUATOR PROTEIN-LIKE PROTEIN"/>
    <property type="match status" value="1"/>
</dbReference>
<dbReference type="PATRIC" id="fig|2287.6.peg.2757"/>
<evidence type="ECO:0000313" key="14">
    <source>
        <dbReference type="Proteomes" id="UP000033085"/>
    </source>
</evidence>
<dbReference type="Gene3D" id="3.60.160.10">
    <property type="entry name" value="Mitochondrial biogenesis AIM24"/>
    <property type="match status" value="1"/>
</dbReference>
<evidence type="ECO:0000313" key="19">
    <source>
        <dbReference type="Proteomes" id="UP000273194"/>
    </source>
</evidence>
<dbReference type="AlphaFoldDB" id="A0A0E3KA87"/>
<protein>
    <submittedName>
        <fullName evidence="2">TIGR00266 family protein</fullName>
    </submittedName>
    <submittedName>
        <fullName evidence="12">Transcriptional regulator</fullName>
    </submittedName>
</protein>
<evidence type="ECO:0000313" key="20">
    <source>
        <dbReference type="Proteomes" id="UP000273443"/>
    </source>
</evidence>
<dbReference type="GeneID" id="1454728"/>
<dbReference type="EMBL" id="CP033236">
    <property type="protein sequence ID" value="AZF71779.1"/>
    <property type="molecule type" value="Genomic_DNA"/>
</dbReference>
<evidence type="ECO:0000313" key="15">
    <source>
        <dbReference type="Proteomes" id="UP000033106"/>
    </source>
</evidence>
<reference evidence="17 18" key="4">
    <citation type="journal article" date="2018" name="Proc. Natl. Acad. Sci. U.S.A.">
        <title>Nonmutational mechanism of inheritance in the Archaeon Sulfolobus solfataricus.</title>
        <authorList>
            <person name="Payne S."/>
            <person name="McCarthy S."/>
            <person name="Johnson T."/>
            <person name="North E."/>
            <person name="Blum P."/>
        </authorList>
    </citation>
    <scope>NUCLEOTIDE SEQUENCE [LARGE SCALE GENOMIC DNA]</scope>
    <source>
        <strain evidence="5 17">SARC-H</strain>
        <strain evidence="6 21">SARC-I</strain>
        <strain evidence="8 22">SARC-N</strain>
        <strain evidence="9 23">SARC-O</strain>
        <strain evidence="10 18">SUL120</strain>
        <strain evidence="4 19">SULG</strain>
        <strain evidence="7 20">SULM</strain>
    </source>
</reference>
<dbReference type="PANTHER" id="PTHR43657:SF1">
    <property type="entry name" value="ALTERED INHERITANCE OF MITOCHONDRIA PROTEIN 24, MITOCHONDRIAL"/>
    <property type="match status" value="1"/>
</dbReference>
<reference evidence="13 14" key="1">
    <citation type="journal article" date="2015" name="Genome Announc.">
        <title>Complete Genome Sequence of Sulfolobus solfataricus Strain 98/2 and Evolved Derivatives.</title>
        <authorList>
            <person name="McCarthy S."/>
            <person name="Gradnigo J."/>
            <person name="Johnson T."/>
            <person name="Payne S."/>
            <person name="Lipzen A."/>
            <person name="Martin J."/>
            <person name="Schackwitz W."/>
            <person name="Moriyama E."/>
            <person name="Blum P."/>
        </authorList>
    </citation>
    <scope>NUCLEOTIDE SEQUENCE [LARGE SCALE GENOMIC DNA]</scope>
    <source>
        <strain evidence="13">98/2 SULC</strain>
        <strain evidence="1">SARC-B</strain>
        <strain evidence="2">SARC-C</strain>
        <strain evidence="3 15">SULA</strain>
        <strain evidence="14">SULB</strain>
    </source>
</reference>
<evidence type="ECO:0000313" key="24">
    <source>
        <dbReference type="Proteomes" id="UP000594632"/>
    </source>
</evidence>
<dbReference type="Pfam" id="PF01987">
    <property type="entry name" value="AIM24"/>
    <property type="match status" value="1"/>
</dbReference>
<evidence type="ECO:0000313" key="16">
    <source>
        <dbReference type="Proteomes" id="UP000076770"/>
    </source>
</evidence>
<dbReference type="Proteomes" id="UP000033057">
    <property type="component" value="Chromosome"/>
</dbReference>
<dbReference type="Proteomes" id="UP000267993">
    <property type="component" value="Chromosome"/>
</dbReference>
<dbReference type="EMBL" id="CP011057">
    <property type="protein sequence ID" value="AKA80080.1"/>
    <property type="molecule type" value="Genomic_DNA"/>
</dbReference>
<evidence type="ECO:0000313" key="22">
    <source>
        <dbReference type="Proteomes" id="UP000278715"/>
    </source>
</evidence>
<dbReference type="GeneID" id="44130548"/>
<dbReference type="OMA" id="RVDTGCI"/>
<dbReference type="RefSeq" id="WP_009990004.1">
    <property type="nucleotide sequence ID" value="NZ_CP011055.2"/>
</dbReference>
<evidence type="ECO:0000313" key="3">
    <source>
        <dbReference type="EMBL" id="AKA80080.1"/>
    </source>
</evidence>
<dbReference type="Proteomes" id="UP000282269">
    <property type="component" value="Chromosome"/>
</dbReference>
<evidence type="ECO:0000313" key="8">
    <source>
        <dbReference type="EMBL" id="AZF79627.1"/>
    </source>
</evidence>
<dbReference type="EMBL" id="CP033241">
    <property type="protein sequence ID" value="AZF84824.1"/>
    <property type="molecule type" value="Genomic_DNA"/>
</dbReference>
<dbReference type="EMBL" id="CP011055">
    <property type="protein sequence ID" value="AKA74695.1"/>
    <property type="molecule type" value="Genomic_DNA"/>
</dbReference>
<evidence type="ECO:0000313" key="23">
    <source>
        <dbReference type="Proteomes" id="UP000282269"/>
    </source>
</evidence>
<dbReference type="Proteomes" id="UP000275843">
    <property type="component" value="Chromosome"/>
</dbReference>
<reference evidence="11 24" key="6">
    <citation type="journal article" date="2020" name="Nat. Commun.">
        <title>The structures of two archaeal type IV pili illuminate evolutionary relationships.</title>
        <authorList>
            <person name="Wang F."/>
            <person name="Baquero D.P."/>
            <person name="Su Z."/>
            <person name="Beltran L.C."/>
            <person name="Prangishvili D."/>
            <person name="Krupovic M."/>
            <person name="Egelman E.H."/>
        </authorList>
    </citation>
    <scope>NUCLEOTIDE SEQUENCE [LARGE SCALE GENOMIC DNA]</scope>
    <source>
        <strain evidence="11 24">POZ149</strain>
    </source>
</reference>
<dbReference type="InterPro" id="IPR002838">
    <property type="entry name" value="AIM24"/>
</dbReference>
<dbReference type="Proteomes" id="UP000273194">
    <property type="component" value="Chromosome"/>
</dbReference>
<dbReference type="EMBL" id="CP033237">
    <property type="protein sequence ID" value="AZF74399.1"/>
    <property type="molecule type" value="Genomic_DNA"/>
</dbReference>
<evidence type="ECO:0000313" key="18">
    <source>
        <dbReference type="Proteomes" id="UP000269431"/>
    </source>
</evidence>
<evidence type="ECO:0000313" key="2">
    <source>
        <dbReference type="EMBL" id="AKA77389.1"/>
    </source>
</evidence>
<dbReference type="EMBL" id="CP011056">
    <property type="protein sequence ID" value="AKA77389.1"/>
    <property type="molecule type" value="Genomic_DNA"/>
</dbReference>
<dbReference type="Proteomes" id="UP000273443">
    <property type="component" value="Chromosome"/>
</dbReference>
<evidence type="ECO:0000313" key="21">
    <source>
        <dbReference type="Proteomes" id="UP000275843"/>
    </source>
</evidence>
<dbReference type="Proteomes" id="UP000278715">
    <property type="component" value="Chromosome"/>
</dbReference>
<evidence type="ECO:0000313" key="1">
    <source>
        <dbReference type="EMBL" id="AKA74695.1"/>
    </source>
</evidence>
<dbReference type="KEGG" id="ssof:SULC_2582"/>
<reference evidence="12" key="2">
    <citation type="submission" date="2016-04" db="EMBL/GenBank/DDBJ databases">
        <authorList>
            <person name="Evans L.H."/>
            <person name="Alamgir A."/>
            <person name="Owens N."/>
            <person name="Weber N.D."/>
            <person name="Virtaneva K."/>
            <person name="Barbian K."/>
            <person name="Babar A."/>
            <person name="Rosenke K."/>
        </authorList>
    </citation>
    <scope>NUCLEOTIDE SEQUENCE</scope>
    <source>
        <strain evidence="12">P1</strain>
    </source>
</reference>
<dbReference type="InterPro" id="IPR016031">
    <property type="entry name" value="Trp_RNA-bd_attenuator-like_dom"/>
</dbReference>
<evidence type="ECO:0000313" key="12">
    <source>
        <dbReference type="EMBL" id="SAI85443.1"/>
    </source>
</evidence>
<gene>
    <name evidence="11" type="ORF">HFC64_03520</name>
    <name evidence="12" type="ORF">SSOP1_1889</name>
    <name evidence="3" type="ORF">SULA_2585</name>
    <name evidence="1" type="ORF">SULB_2587</name>
    <name evidence="2" type="ORF">SULC_2582</name>
    <name evidence="4" type="ORF">SULG_13145</name>
    <name evidence="5" type="ORF">SULH_13145</name>
    <name evidence="6" type="ORF">SULI_13145</name>
    <name evidence="7" type="ORF">SULM_13135</name>
    <name evidence="8" type="ORF">SULN_13125</name>
    <name evidence="9" type="ORF">SULO_13145</name>
    <name evidence="10" type="ORF">SULZ_13175</name>
</gene>
<evidence type="ECO:0000313" key="5">
    <source>
        <dbReference type="EMBL" id="AZF71779.1"/>
    </source>
</evidence>
<dbReference type="EMBL" id="CP033240">
    <property type="protein sequence ID" value="AZF82232.1"/>
    <property type="molecule type" value="Genomic_DNA"/>
</dbReference>
<dbReference type="EMBL" id="CP033238">
    <property type="protein sequence ID" value="AZF77022.1"/>
    <property type="molecule type" value="Genomic_DNA"/>
</dbReference>
<evidence type="ECO:0000313" key="4">
    <source>
        <dbReference type="EMBL" id="AZF69159.1"/>
    </source>
</evidence>
<dbReference type="Proteomes" id="UP000076770">
    <property type="component" value="Chromosome i"/>
</dbReference>
<evidence type="ECO:0000313" key="10">
    <source>
        <dbReference type="EMBL" id="AZF84824.1"/>
    </source>
</evidence>
<evidence type="ECO:0000313" key="17">
    <source>
        <dbReference type="Proteomes" id="UP000267993"/>
    </source>
</evidence>
<dbReference type="Proteomes" id="UP000033085">
    <property type="component" value="Chromosome"/>
</dbReference>
<accession>A0A0E3KA87</accession>
<evidence type="ECO:0000313" key="7">
    <source>
        <dbReference type="EMBL" id="AZF77022.1"/>
    </source>
</evidence>
<dbReference type="OrthoDB" id="7592at2157"/>
<dbReference type="KEGG" id="ssoa:SULA_2585"/>
<reference evidence="16" key="3">
    <citation type="submission" date="2016-04" db="EMBL/GenBank/DDBJ databases">
        <authorList>
            <person name="Shah S.A."/>
            <person name="Garrett R.A."/>
        </authorList>
    </citation>
    <scope>NUCLEOTIDE SEQUENCE [LARGE SCALE GENOMIC DNA]</scope>
    <source>
        <strain evidence="16">ATCC 35091 / DSM 1616 / JCM 8930 / NBRC 15331 / P1</strain>
    </source>
</reference>
<evidence type="ECO:0000313" key="6">
    <source>
        <dbReference type="EMBL" id="AZF74399.1"/>
    </source>
</evidence>
<dbReference type="EMBL" id="CP033239">
    <property type="protein sequence ID" value="AZF79627.1"/>
    <property type="molecule type" value="Genomic_DNA"/>
</dbReference>
<organism evidence="2 13">
    <name type="scientific">Saccharolobus solfataricus</name>
    <name type="common">Sulfolobus solfataricus</name>
    <dbReference type="NCBI Taxonomy" id="2287"/>
    <lineage>
        <taxon>Archaea</taxon>
        <taxon>Thermoproteota</taxon>
        <taxon>Thermoprotei</taxon>
        <taxon>Sulfolobales</taxon>
        <taxon>Sulfolobaceae</taxon>
        <taxon>Saccharolobus</taxon>
    </lineage>
</organism>
<dbReference type="SUPFAM" id="SSF51219">
    <property type="entry name" value="TRAP-like"/>
    <property type="match status" value="1"/>
</dbReference>
<name>A0A0E3KA87_SACSO</name>
<dbReference type="Proteomes" id="UP000594632">
    <property type="component" value="Chromosome"/>
</dbReference>
<dbReference type="InterPro" id="IPR036983">
    <property type="entry name" value="AIM24_sf"/>
</dbReference>
<proteinExistence type="predicted"/>
<evidence type="ECO:0000313" key="11">
    <source>
        <dbReference type="EMBL" id="QPG49079.1"/>
    </source>
</evidence>
<dbReference type="Proteomes" id="UP000269431">
    <property type="component" value="Chromosome"/>
</dbReference>
<dbReference type="EMBL" id="CP050869">
    <property type="protein sequence ID" value="QPG49079.1"/>
    <property type="molecule type" value="Genomic_DNA"/>
</dbReference>